<evidence type="ECO:0000256" key="1">
    <source>
        <dbReference type="ARBA" id="ARBA00004141"/>
    </source>
</evidence>
<comment type="similarity">
    <text evidence="11">Belongs to the SEDS family. FtsW subfamily.</text>
</comment>
<keyword evidence="4 18" id="KW-0812">Transmembrane</keyword>
<comment type="catalytic activity">
    <reaction evidence="15">
        <text>[GlcNAc-(1-&gt;4)-Mur2Ac(oyl-L-Ala-gamma-D-Glu-L-Lys-D-Ala-D-Ala)](n)-di-trans,octa-cis-undecaprenyl diphosphate + beta-D-GlcNAc-(1-&gt;4)-Mur2Ac(oyl-L-Ala-gamma-D-Glu-L-Lys-D-Ala-D-Ala)-di-trans,octa-cis-undecaprenyl diphosphate = [GlcNAc-(1-&gt;4)-Mur2Ac(oyl-L-Ala-gamma-D-Glu-L-Lys-D-Ala-D-Ala)](n+1)-di-trans,octa-cis-undecaprenyl diphosphate + di-trans,octa-cis-undecaprenyl diphosphate + H(+)</text>
        <dbReference type="Rhea" id="RHEA:23708"/>
        <dbReference type="Rhea" id="RHEA-COMP:9602"/>
        <dbReference type="Rhea" id="RHEA-COMP:9603"/>
        <dbReference type="ChEBI" id="CHEBI:15378"/>
        <dbReference type="ChEBI" id="CHEBI:58405"/>
        <dbReference type="ChEBI" id="CHEBI:60033"/>
        <dbReference type="ChEBI" id="CHEBI:78435"/>
        <dbReference type="EC" id="2.4.99.28"/>
    </reaction>
</comment>
<feature type="transmembrane region" description="Helical" evidence="18">
    <location>
        <begin position="25"/>
        <end position="47"/>
    </location>
</feature>
<dbReference type="GO" id="GO:0008360">
    <property type="term" value="P:regulation of cell shape"/>
    <property type="evidence" value="ECO:0007669"/>
    <property type="project" value="UniProtKB-KW"/>
</dbReference>
<evidence type="ECO:0000313" key="19">
    <source>
        <dbReference type="EMBL" id="GGJ85589.1"/>
    </source>
</evidence>
<dbReference type="GO" id="GO:0005886">
    <property type="term" value="C:plasma membrane"/>
    <property type="evidence" value="ECO:0007669"/>
    <property type="project" value="TreeGrafter"/>
</dbReference>
<keyword evidence="5" id="KW-0133">Cell shape</keyword>
<evidence type="ECO:0000256" key="11">
    <source>
        <dbReference type="ARBA" id="ARBA00038053"/>
    </source>
</evidence>
<dbReference type="GO" id="GO:0051301">
    <property type="term" value="P:cell division"/>
    <property type="evidence" value="ECO:0007669"/>
    <property type="project" value="InterPro"/>
</dbReference>
<sequence>MTTAAARTGSLAALRGLLARPLASYYLLVSSAGLLLVIGLTMVFSATSVKAYATDGNPFALISRQALYALVGLLGFWLCQRLPGRTFRVLGFPFMVLSFAALALLDTLLALKAFHLLPAPRLGPVYADALWLHIGPVQVQPAEFAKLSLVLWAADVLARKGSAIVNWRALTRPLFLAVGALFVLIGYNDFGSLVVLLGLFVGMLWVAGVRGRVFGGMALLAGAGLAGLLALPGKSGYRLERITSYLGAGSATCDANDCYQANQARYALADGGWFGVGLGDASLKWGWLPAGENDFIFAIIGEELGVVGCTVVLVLLGVFAYTGLRIARRVTDPFRRLAAAGAMSWLIVQAVINLGGVVGLLPITGVPLPFISDGGSALVVTLAAVGMLASFARAEPDAARALHARPPARWARLLWAPLPPLGDDTTPPPRPRGAGRPPAARAATGSAARTGRGRGPGGERGERR</sequence>
<dbReference type="EC" id="2.4.99.28" evidence="14"/>
<dbReference type="GO" id="GO:0008955">
    <property type="term" value="F:peptidoglycan glycosyltransferase activity"/>
    <property type="evidence" value="ECO:0007669"/>
    <property type="project" value="UniProtKB-EC"/>
</dbReference>
<accession>A0A8J3B8M2</accession>
<dbReference type="PANTHER" id="PTHR30474:SF2">
    <property type="entry name" value="PEPTIDOGLYCAN GLYCOSYLTRANSFERASE FTSW-RELATED"/>
    <property type="match status" value="1"/>
</dbReference>
<dbReference type="GO" id="GO:0032153">
    <property type="term" value="C:cell division site"/>
    <property type="evidence" value="ECO:0007669"/>
    <property type="project" value="TreeGrafter"/>
</dbReference>
<gene>
    <name evidence="19" type="ORF">GCM10010123_14070</name>
</gene>
<evidence type="ECO:0000256" key="3">
    <source>
        <dbReference type="ARBA" id="ARBA00022679"/>
    </source>
</evidence>
<evidence type="ECO:0000256" key="10">
    <source>
        <dbReference type="ARBA" id="ARBA00033270"/>
    </source>
</evidence>
<feature type="transmembrane region" description="Helical" evidence="18">
    <location>
        <begin position="174"/>
        <end position="206"/>
    </location>
</feature>
<evidence type="ECO:0000256" key="9">
    <source>
        <dbReference type="ARBA" id="ARBA00032370"/>
    </source>
</evidence>
<dbReference type="Pfam" id="PF01098">
    <property type="entry name" value="FTSW_RODA_SPOVE"/>
    <property type="match status" value="1"/>
</dbReference>
<reference evidence="19" key="2">
    <citation type="submission" date="2020-09" db="EMBL/GenBank/DDBJ databases">
        <authorList>
            <person name="Sun Q."/>
            <person name="Ohkuma M."/>
        </authorList>
    </citation>
    <scope>NUCLEOTIDE SEQUENCE</scope>
    <source>
        <strain evidence="19">JCM 3090</strain>
    </source>
</reference>
<dbReference type="RefSeq" id="WP_189169201.1">
    <property type="nucleotide sequence ID" value="NZ_BMQB01000002.1"/>
</dbReference>
<evidence type="ECO:0000256" key="7">
    <source>
        <dbReference type="ARBA" id="ARBA00022989"/>
    </source>
</evidence>
<evidence type="ECO:0000256" key="13">
    <source>
        <dbReference type="ARBA" id="ARBA00041418"/>
    </source>
</evidence>
<comment type="subcellular location">
    <subcellularLocation>
        <location evidence="1">Membrane</location>
        <topology evidence="1">Multi-pass membrane protein</topology>
    </subcellularLocation>
</comment>
<feature type="transmembrane region" description="Helical" evidence="18">
    <location>
        <begin position="295"/>
        <end position="321"/>
    </location>
</feature>
<feature type="region of interest" description="Disordered" evidence="17">
    <location>
        <begin position="419"/>
        <end position="464"/>
    </location>
</feature>
<evidence type="ECO:0000256" key="6">
    <source>
        <dbReference type="ARBA" id="ARBA00022984"/>
    </source>
</evidence>
<evidence type="ECO:0000256" key="18">
    <source>
        <dbReference type="SAM" id="Phobius"/>
    </source>
</evidence>
<organism evidence="19 20">
    <name type="scientific">Pilimelia anulata</name>
    <dbReference type="NCBI Taxonomy" id="53371"/>
    <lineage>
        <taxon>Bacteria</taxon>
        <taxon>Bacillati</taxon>
        <taxon>Actinomycetota</taxon>
        <taxon>Actinomycetes</taxon>
        <taxon>Micromonosporales</taxon>
        <taxon>Micromonosporaceae</taxon>
        <taxon>Pilimelia</taxon>
    </lineage>
</organism>
<name>A0A8J3B8M2_9ACTN</name>
<dbReference type="GO" id="GO:0009252">
    <property type="term" value="P:peptidoglycan biosynthetic process"/>
    <property type="evidence" value="ECO:0007669"/>
    <property type="project" value="UniProtKB-KW"/>
</dbReference>
<evidence type="ECO:0000256" key="16">
    <source>
        <dbReference type="ARBA" id="ARBA00049966"/>
    </source>
</evidence>
<feature type="transmembrane region" description="Helical" evidence="18">
    <location>
        <begin position="59"/>
        <end position="78"/>
    </location>
</feature>
<feature type="transmembrane region" description="Helical" evidence="18">
    <location>
        <begin position="213"/>
        <end position="231"/>
    </location>
</feature>
<proteinExistence type="inferred from homology"/>
<keyword evidence="3" id="KW-0808">Transferase</keyword>
<comment type="caution">
    <text evidence="19">The sequence shown here is derived from an EMBL/GenBank/DDBJ whole genome shotgun (WGS) entry which is preliminary data.</text>
</comment>
<feature type="transmembrane region" description="Helical" evidence="18">
    <location>
        <begin position="342"/>
        <end position="363"/>
    </location>
</feature>
<evidence type="ECO:0000256" key="5">
    <source>
        <dbReference type="ARBA" id="ARBA00022960"/>
    </source>
</evidence>
<evidence type="ECO:0000256" key="15">
    <source>
        <dbReference type="ARBA" id="ARBA00049902"/>
    </source>
</evidence>
<evidence type="ECO:0000256" key="12">
    <source>
        <dbReference type="ARBA" id="ARBA00041185"/>
    </source>
</evidence>
<dbReference type="InterPro" id="IPR001182">
    <property type="entry name" value="FtsW/RodA"/>
</dbReference>
<reference evidence="19" key="1">
    <citation type="journal article" date="2014" name="Int. J. Syst. Evol. Microbiol.">
        <title>Complete genome sequence of Corynebacterium casei LMG S-19264T (=DSM 44701T), isolated from a smear-ripened cheese.</title>
        <authorList>
            <consortium name="US DOE Joint Genome Institute (JGI-PGF)"/>
            <person name="Walter F."/>
            <person name="Albersmeier A."/>
            <person name="Kalinowski J."/>
            <person name="Ruckert C."/>
        </authorList>
    </citation>
    <scope>NUCLEOTIDE SEQUENCE</scope>
    <source>
        <strain evidence="19">JCM 3090</strain>
    </source>
</reference>
<evidence type="ECO:0000256" key="14">
    <source>
        <dbReference type="ARBA" id="ARBA00044770"/>
    </source>
</evidence>
<keyword evidence="20" id="KW-1185">Reference proteome</keyword>
<evidence type="ECO:0000256" key="4">
    <source>
        <dbReference type="ARBA" id="ARBA00022692"/>
    </source>
</evidence>
<evidence type="ECO:0000256" key="8">
    <source>
        <dbReference type="ARBA" id="ARBA00023136"/>
    </source>
</evidence>
<comment type="function">
    <text evidence="16">Peptidoglycan polymerase that is essential for cell division.</text>
</comment>
<keyword evidence="6" id="KW-0573">Peptidoglycan synthesis</keyword>
<protein>
    <recommendedName>
        <fullName evidence="12">Probable peptidoglycan glycosyltransferase FtsW</fullName>
        <ecNumber evidence="14">2.4.99.28</ecNumber>
    </recommendedName>
    <alternativeName>
        <fullName evidence="13">Cell division protein FtsW</fullName>
    </alternativeName>
    <alternativeName>
        <fullName evidence="10">Cell wall polymerase</fullName>
    </alternativeName>
    <alternativeName>
        <fullName evidence="9">Peptidoglycan polymerase</fullName>
    </alternativeName>
</protein>
<keyword evidence="7 18" id="KW-1133">Transmembrane helix</keyword>
<dbReference type="EMBL" id="BMQB01000002">
    <property type="protein sequence ID" value="GGJ85589.1"/>
    <property type="molecule type" value="Genomic_DNA"/>
</dbReference>
<dbReference type="AlphaFoldDB" id="A0A8J3B8M2"/>
<dbReference type="Proteomes" id="UP000649739">
    <property type="component" value="Unassembled WGS sequence"/>
</dbReference>
<evidence type="ECO:0000313" key="20">
    <source>
        <dbReference type="Proteomes" id="UP000649739"/>
    </source>
</evidence>
<feature type="transmembrane region" description="Helical" evidence="18">
    <location>
        <begin position="375"/>
        <end position="392"/>
    </location>
</feature>
<feature type="transmembrane region" description="Helical" evidence="18">
    <location>
        <begin position="90"/>
        <end position="111"/>
    </location>
</feature>
<evidence type="ECO:0000256" key="2">
    <source>
        <dbReference type="ARBA" id="ARBA00022676"/>
    </source>
</evidence>
<feature type="compositionally biased region" description="Low complexity" evidence="17">
    <location>
        <begin position="432"/>
        <end position="450"/>
    </location>
</feature>
<keyword evidence="8 18" id="KW-0472">Membrane</keyword>
<dbReference type="GO" id="GO:0015648">
    <property type="term" value="F:lipid-linked peptidoglycan transporter activity"/>
    <property type="evidence" value="ECO:0007669"/>
    <property type="project" value="TreeGrafter"/>
</dbReference>
<dbReference type="PANTHER" id="PTHR30474">
    <property type="entry name" value="CELL CYCLE PROTEIN"/>
    <property type="match status" value="1"/>
</dbReference>
<evidence type="ECO:0000256" key="17">
    <source>
        <dbReference type="SAM" id="MobiDB-lite"/>
    </source>
</evidence>
<keyword evidence="2" id="KW-0328">Glycosyltransferase</keyword>